<gene>
    <name evidence="1" type="ORF">O164_28280</name>
</gene>
<dbReference type="AlphaFoldDB" id="V7D337"/>
<comment type="caution">
    <text evidence="1">The sequence shown here is derived from an EMBL/GenBank/DDBJ whole genome shotgun (WGS) entry which is preliminary data.</text>
</comment>
<accession>V7D337</accession>
<evidence type="ECO:0000313" key="1">
    <source>
        <dbReference type="EMBL" id="ESW36694.1"/>
    </source>
</evidence>
<name>V7D337_9PSED</name>
<protein>
    <submittedName>
        <fullName evidence="1">Uncharacterized protein</fullName>
    </submittedName>
</protein>
<evidence type="ECO:0000313" key="2">
    <source>
        <dbReference type="Proteomes" id="UP000018511"/>
    </source>
</evidence>
<dbReference type="Proteomes" id="UP000018511">
    <property type="component" value="Unassembled WGS sequence"/>
</dbReference>
<sequence length="71" mass="8015">MKSDQISTSEAIFLLAPYELRAHLSHFFLEQKASMPLESFSGEESEAVVVKQVVIRPRRPGDITGVQMFSF</sequence>
<proteinExistence type="predicted"/>
<dbReference type="EMBL" id="AXUP01000512">
    <property type="protein sequence ID" value="ESW36694.1"/>
    <property type="molecule type" value="Genomic_DNA"/>
</dbReference>
<reference evidence="1 2" key="1">
    <citation type="submission" date="2013-10" db="EMBL/GenBank/DDBJ databases">
        <title>Whole Genome Shotgun Sequence of Pseudomonas taiwanensis SJ9.</title>
        <authorList>
            <person name="Hong S.-J."/>
            <person name="Shin J.-H."/>
        </authorList>
    </citation>
    <scope>NUCLEOTIDE SEQUENCE [LARGE SCALE GENOMIC DNA]</scope>
    <source>
        <strain evidence="1 2">SJ9</strain>
    </source>
</reference>
<organism evidence="1 2">
    <name type="scientific">Pseudomonas taiwanensis SJ9</name>
    <dbReference type="NCBI Taxonomy" id="1388762"/>
    <lineage>
        <taxon>Bacteria</taxon>
        <taxon>Pseudomonadati</taxon>
        <taxon>Pseudomonadota</taxon>
        <taxon>Gammaproteobacteria</taxon>
        <taxon>Pseudomonadales</taxon>
        <taxon>Pseudomonadaceae</taxon>
        <taxon>Pseudomonas</taxon>
    </lineage>
</organism>